<feature type="compositionally biased region" description="Low complexity" evidence="10">
    <location>
        <begin position="195"/>
        <end position="223"/>
    </location>
</feature>
<dbReference type="RefSeq" id="WP_264478647.1">
    <property type="nucleotide sequence ID" value="NZ_JAESVB010000001.1"/>
</dbReference>
<keyword evidence="4" id="KW-1003">Cell membrane</keyword>
<feature type="compositionally biased region" description="Pro residues" evidence="10">
    <location>
        <begin position="163"/>
        <end position="175"/>
    </location>
</feature>
<feature type="compositionally biased region" description="Low complexity" evidence="10">
    <location>
        <begin position="90"/>
        <end position="101"/>
    </location>
</feature>
<proteinExistence type="inferred from homology"/>
<reference evidence="13" key="1">
    <citation type="journal article" date="2021" name="Microorganisms">
        <title>Acidisoma silvae sp. nov. and Acidisomacellulosilytica sp. nov., Two Acidophilic Bacteria Isolated from Decaying Wood, Hydrolyzing Cellulose and Producing Poly-3-hydroxybutyrate.</title>
        <authorList>
            <person name="Mieszkin S."/>
            <person name="Pouder E."/>
            <person name="Uroz S."/>
            <person name="Simon-Colin C."/>
            <person name="Alain K."/>
        </authorList>
    </citation>
    <scope>NUCLEOTIDE SEQUENCE</scope>
    <source>
        <strain evidence="13">HW T2.11</strain>
    </source>
</reference>
<evidence type="ECO:0000256" key="9">
    <source>
        <dbReference type="ARBA" id="ARBA00023136"/>
    </source>
</evidence>
<keyword evidence="5" id="KW-0997">Cell inner membrane</keyword>
<evidence type="ECO:0000313" key="14">
    <source>
        <dbReference type="Proteomes" id="UP000708298"/>
    </source>
</evidence>
<keyword evidence="3" id="KW-0813">Transport</keyword>
<feature type="region of interest" description="Disordered" evidence="10">
    <location>
        <begin position="75"/>
        <end position="236"/>
    </location>
</feature>
<dbReference type="EMBL" id="JAESVB010000001">
    <property type="protein sequence ID" value="MCB8874451.1"/>
    <property type="molecule type" value="Genomic_DNA"/>
</dbReference>
<dbReference type="Gene3D" id="3.30.1150.10">
    <property type="match status" value="1"/>
</dbReference>
<protein>
    <submittedName>
        <fullName evidence="13">Energy transducer TonB</fullName>
    </submittedName>
</protein>
<feature type="transmembrane region" description="Helical" evidence="11">
    <location>
        <begin position="29"/>
        <end position="50"/>
    </location>
</feature>
<dbReference type="PROSITE" id="PS52015">
    <property type="entry name" value="TONB_CTD"/>
    <property type="match status" value="1"/>
</dbReference>
<evidence type="ECO:0000256" key="8">
    <source>
        <dbReference type="ARBA" id="ARBA00022989"/>
    </source>
</evidence>
<evidence type="ECO:0000259" key="12">
    <source>
        <dbReference type="PROSITE" id="PS52015"/>
    </source>
</evidence>
<dbReference type="InterPro" id="IPR051045">
    <property type="entry name" value="TonB-dependent_transducer"/>
</dbReference>
<evidence type="ECO:0000256" key="6">
    <source>
        <dbReference type="ARBA" id="ARBA00022692"/>
    </source>
</evidence>
<evidence type="ECO:0000256" key="7">
    <source>
        <dbReference type="ARBA" id="ARBA00022927"/>
    </source>
</evidence>
<dbReference type="PANTHER" id="PTHR33446:SF13">
    <property type="entry name" value="TONB PROTEIN"/>
    <property type="match status" value="1"/>
</dbReference>
<feature type="domain" description="TonB C-terminal" evidence="12">
    <location>
        <begin position="235"/>
        <end position="328"/>
    </location>
</feature>
<organism evidence="13 14">
    <name type="scientific">Acidisoma silvae</name>
    <dbReference type="NCBI Taxonomy" id="2802396"/>
    <lineage>
        <taxon>Bacteria</taxon>
        <taxon>Pseudomonadati</taxon>
        <taxon>Pseudomonadota</taxon>
        <taxon>Alphaproteobacteria</taxon>
        <taxon>Acetobacterales</taxon>
        <taxon>Acidocellaceae</taxon>
        <taxon>Acidisoma</taxon>
    </lineage>
</organism>
<feature type="compositionally biased region" description="Polar residues" evidence="10">
    <location>
        <begin position="225"/>
        <end position="236"/>
    </location>
</feature>
<accession>A0A963YP19</accession>
<dbReference type="Proteomes" id="UP000708298">
    <property type="component" value="Unassembled WGS sequence"/>
</dbReference>
<feature type="compositionally biased region" description="Pro residues" evidence="10">
    <location>
        <begin position="102"/>
        <end position="151"/>
    </location>
</feature>
<gene>
    <name evidence="13" type="ORF">ASILVAE211_04580</name>
</gene>
<evidence type="ECO:0000256" key="10">
    <source>
        <dbReference type="SAM" id="MobiDB-lite"/>
    </source>
</evidence>
<dbReference type="PANTHER" id="PTHR33446">
    <property type="entry name" value="PROTEIN TONB-RELATED"/>
    <property type="match status" value="1"/>
</dbReference>
<evidence type="ECO:0000313" key="13">
    <source>
        <dbReference type="EMBL" id="MCB8874451.1"/>
    </source>
</evidence>
<dbReference type="GO" id="GO:0015031">
    <property type="term" value="P:protein transport"/>
    <property type="evidence" value="ECO:0007669"/>
    <property type="project" value="UniProtKB-KW"/>
</dbReference>
<comment type="subcellular location">
    <subcellularLocation>
        <location evidence="1">Cell inner membrane</location>
        <topology evidence="1">Single-pass membrane protein</topology>
        <orientation evidence="1">Periplasmic side</orientation>
    </subcellularLocation>
</comment>
<evidence type="ECO:0000256" key="5">
    <source>
        <dbReference type="ARBA" id="ARBA00022519"/>
    </source>
</evidence>
<evidence type="ECO:0000256" key="1">
    <source>
        <dbReference type="ARBA" id="ARBA00004383"/>
    </source>
</evidence>
<keyword evidence="9 11" id="KW-0472">Membrane</keyword>
<keyword evidence="7" id="KW-0653">Protein transport</keyword>
<keyword evidence="6 11" id="KW-0812">Transmembrane</keyword>
<evidence type="ECO:0000256" key="2">
    <source>
        <dbReference type="ARBA" id="ARBA00006555"/>
    </source>
</evidence>
<dbReference type="InterPro" id="IPR037682">
    <property type="entry name" value="TonB_C"/>
</dbReference>
<comment type="caution">
    <text evidence="13">The sequence shown here is derived from an EMBL/GenBank/DDBJ whole genome shotgun (WGS) entry which is preliminary data.</text>
</comment>
<evidence type="ECO:0000256" key="11">
    <source>
        <dbReference type="SAM" id="Phobius"/>
    </source>
</evidence>
<dbReference type="SUPFAM" id="SSF74653">
    <property type="entry name" value="TolA/TonB C-terminal domain"/>
    <property type="match status" value="1"/>
</dbReference>
<dbReference type="PRINTS" id="PR01217">
    <property type="entry name" value="PRICHEXTENSN"/>
</dbReference>
<dbReference type="GO" id="GO:0005886">
    <property type="term" value="C:plasma membrane"/>
    <property type="evidence" value="ECO:0007669"/>
    <property type="project" value="UniProtKB-SubCell"/>
</dbReference>
<dbReference type="Pfam" id="PF03544">
    <property type="entry name" value="TonB_C"/>
    <property type="match status" value="1"/>
</dbReference>
<evidence type="ECO:0000256" key="3">
    <source>
        <dbReference type="ARBA" id="ARBA00022448"/>
    </source>
</evidence>
<comment type="similarity">
    <text evidence="2">Belongs to the TonB family.</text>
</comment>
<reference evidence="13" key="2">
    <citation type="submission" date="2021-01" db="EMBL/GenBank/DDBJ databases">
        <authorList>
            <person name="Mieszkin S."/>
            <person name="Pouder E."/>
            <person name="Alain K."/>
        </authorList>
    </citation>
    <scope>NUCLEOTIDE SEQUENCE</scope>
    <source>
        <strain evidence="13">HW T2.11</strain>
    </source>
</reference>
<dbReference type="AlphaFoldDB" id="A0A963YP19"/>
<dbReference type="InterPro" id="IPR006260">
    <property type="entry name" value="TonB/TolA_C"/>
</dbReference>
<sequence length="328" mass="34185">MTARTAAFTLSADAEFMLGQRPWTVRRTALWGSCLGLVVTGHLVFFIALAHRPKTAGEVPLPPAVMIDLTPLPAPPAPAAPPTPAPAAKPQPAQQVAKAALTPPPKVPTPMRPVTPPTPTPPAPTPPQPMPKMQTPPPPVTPPVLPTPAPLNLPIAESDASIPMPPPPPPEAPPLPRKKPRILHKAVSAPPPPATETTQTPKTVAAPAPSTPSASDADTPAPARQSASPGSTKQDWQSRLLAHIAQYKNYPAEAQENNWQGMSVVRFTFTRTGVVISAVLVHGSGHADLDAAAIATLHRASPLPPPPDSVAGDPITLTLPLQFSLDQD</sequence>
<dbReference type="GO" id="GO:0055085">
    <property type="term" value="P:transmembrane transport"/>
    <property type="evidence" value="ECO:0007669"/>
    <property type="project" value="InterPro"/>
</dbReference>
<keyword evidence="8 11" id="KW-1133">Transmembrane helix</keyword>
<name>A0A963YP19_9PROT</name>
<dbReference type="NCBIfam" id="TIGR01352">
    <property type="entry name" value="tonB_Cterm"/>
    <property type="match status" value="1"/>
</dbReference>
<keyword evidence="14" id="KW-1185">Reference proteome</keyword>
<evidence type="ECO:0000256" key="4">
    <source>
        <dbReference type="ARBA" id="ARBA00022475"/>
    </source>
</evidence>
<feature type="compositionally biased region" description="Pro residues" evidence="10">
    <location>
        <begin position="75"/>
        <end position="89"/>
    </location>
</feature>